<dbReference type="AlphaFoldDB" id="A0A8H6TAK2"/>
<evidence type="ECO:0000256" key="1">
    <source>
        <dbReference type="ARBA" id="ARBA00004141"/>
    </source>
</evidence>
<feature type="transmembrane region" description="Helical" evidence="8">
    <location>
        <begin position="291"/>
        <end position="312"/>
    </location>
</feature>
<dbReference type="EMBL" id="JACAZF010000002">
    <property type="protein sequence ID" value="KAF7312355.1"/>
    <property type="molecule type" value="Genomic_DNA"/>
</dbReference>
<evidence type="ECO:0000256" key="6">
    <source>
        <dbReference type="ARBA" id="ARBA00022989"/>
    </source>
</evidence>
<dbReference type="InterPro" id="IPR044851">
    <property type="entry name" value="Wax_synthase"/>
</dbReference>
<comment type="pathway">
    <text evidence="2">Secondary metabolite biosynthesis.</text>
</comment>
<keyword evidence="6 8" id="KW-1133">Transmembrane helix</keyword>
<proteinExistence type="inferred from homology"/>
<accession>A0A8H6TAK2</accession>
<reference evidence="10" key="1">
    <citation type="submission" date="2020-05" db="EMBL/GenBank/DDBJ databases">
        <title>Mycena genomes resolve the evolution of fungal bioluminescence.</title>
        <authorList>
            <person name="Tsai I.J."/>
        </authorList>
    </citation>
    <scope>NUCLEOTIDE SEQUENCE</scope>
    <source>
        <strain evidence="10">171206Taipei</strain>
    </source>
</reference>
<dbReference type="GO" id="GO:0006629">
    <property type="term" value="P:lipid metabolic process"/>
    <property type="evidence" value="ECO:0007669"/>
    <property type="project" value="InterPro"/>
</dbReference>
<feature type="transmembrane region" description="Helical" evidence="8">
    <location>
        <begin position="344"/>
        <end position="365"/>
    </location>
</feature>
<organism evidence="10 11">
    <name type="scientific">Mycena indigotica</name>
    <dbReference type="NCBI Taxonomy" id="2126181"/>
    <lineage>
        <taxon>Eukaryota</taxon>
        <taxon>Fungi</taxon>
        <taxon>Dikarya</taxon>
        <taxon>Basidiomycota</taxon>
        <taxon>Agaricomycotina</taxon>
        <taxon>Agaricomycetes</taxon>
        <taxon>Agaricomycetidae</taxon>
        <taxon>Agaricales</taxon>
        <taxon>Marasmiineae</taxon>
        <taxon>Mycenaceae</taxon>
        <taxon>Mycena</taxon>
    </lineage>
</organism>
<dbReference type="GO" id="GO:0016020">
    <property type="term" value="C:membrane"/>
    <property type="evidence" value="ECO:0007669"/>
    <property type="project" value="UniProtKB-SubCell"/>
</dbReference>
<keyword evidence="11" id="KW-1185">Reference proteome</keyword>
<dbReference type="OrthoDB" id="1077582at2759"/>
<dbReference type="GO" id="GO:0008374">
    <property type="term" value="F:O-acyltransferase activity"/>
    <property type="evidence" value="ECO:0007669"/>
    <property type="project" value="InterPro"/>
</dbReference>
<dbReference type="Pfam" id="PF13813">
    <property type="entry name" value="MBOAT_2"/>
    <property type="match status" value="1"/>
</dbReference>
<evidence type="ECO:0000259" key="9">
    <source>
        <dbReference type="Pfam" id="PF13813"/>
    </source>
</evidence>
<dbReference type="GeneID" id="59341884"/>
<keyword evidence="4" id="KW-0808">Transferase</keyword>
<evidence type="ECO:0000256" key="2">
    <source>
        <dbReference type="ARBA" id="ARBA00005179"/>
    </source>
</evidence>
<dbReference type="RefSeq" id="XP_037224463.1">
    <property type="nucleotide sequence ID" value="XM_037359368.1"/>
</dbReference>
<dbReference type="InterPro" id="IPR032805">
    <property type="entry name" value="Wax_synthase_dom"/>
</dbReference>
<evidence type="ECO:0000256" key="3">
    <source>
        <dbReference type="ARBA" id="ARBA00007282"/>
    </source>
</evidence>
<feature type="transmembrane region" description="Helical" evidence="8">
    <location>
        <begin position="318"/>
        <end position="337"/>
    </location>
</feature>
<sequence>MVSASGDSLLDLGHRQPLSWSNLFTVFLPPALLYYLTNVLALLGPKTFVARLALLPVTLGFAIRAAVSLDVARGLLPTNPGGLEYLNQFLALAMHTASTRSFLRTFAATPTRLNHQSTNLYADALDLTFNLRGVGWSFSSNMQLPVEYRPLTSRSIFLVSVLKSLASHILAFDFFHYIAQSLGPDHVGSTAGFSIFDPSLQNPLTRHLNASTLTLLVGICIYAAVEIGHQVLTLIHVGVFRISPSECPPLFDSPWYATSLTDFWAVRWHQVFRQEFIGVGGKPLSLIFGRIGLVFGAFLVSGILHFVGLWGMNKGADTRIIFFFLTMGLGILVEGLWKSVSGWRVCGVAGWLWTASWLIGFGFLMTDPWCQSGLIGSVFIPHEYRPAVLLHRLLVTTT</sequence>
<comment type="subcellular location">
    <subcellularLocation>
        <location evidence="1">Membrane</location>
        <topology evidence="1">Multi-pass membrane protein</topology>
    </subcellularLocation>
</comment>
<evidence type="ECO:0000313" key="11">
    <source>
        <dbReference type="Proteomes" id="UP000636479"/>
    </source>
</evidence>
<evidence type="ECO:0000256" key="4">
    <source>
        <dbReference type="ARBA" id="ARBA00022679"/>
    </source>
</evidence>
<evidence type="ECO:0000313" key="10">
    <source>
        <dbReference type="EMBL" id="KAF7312355.1"/>
    </source>
</evidence>
<feature type="transmembrane region" description="Helical" evidence="8">
    <location>
        <begin position="20"/>
        <end position="36"/>
    </location>
</feature>
<keyword evidence="7 8" id="KW-0472">Membrane</keyword>
<evidence type="ECO:0000256" key="5">
    <source>
        <dbReference type="ARBA" id="ARBA00022692"/>
    </source>
</evidence>
<gene>
    <name evidence="10" type="ORF">MIND_00248600</name>
</gene>
<comment type="similarity">
    <text evidence="3">Belongs to the wax synthase family.</text>
</comment>
<name>A0A8H6TAK2_9AGAR</name>
<keyword evidence="5 8" id="KW-0812">Transmembrane</keyword>
<dbReference type="PANTHER" id="PTHR31595">
    <property type="entry name" value="LONG-CHAIN-ALCOHOL O-FATTY-ACYLTRANSFERASE 3-RELATED"/>
    <property type="match status" value="1"/>
</dbReference>
<protein>
    <submittedName>
        <fullName evidence="10">MBOAT-2 domain-containing protein</fullName>
    </submittedName>
</protein>
<dbReference type="PANTHER" id="PTHR31595:SF57">
    <property type="entry name" value="OS04G0481900 PROTEIN"/>
    <property type="match status" value="1"/>
</dbReference>
<feature type="transmembrane region" description="Helical" evidence="8">
    <location>
        <begin position="207"/>
        <end position="225"/>
    </location>
</feature>
<evidence type="ECO:0000256" key="8">
    <source>
        <dbReference type="SAM" id="Phobius"/>
    </source>
</evidence>
<feature type="domain" description="Wax synthase" evidence="9">
    <location>
        <begin position="247"/>
        <end position="325"/>
    </location>
</feature>
<dbReference type="Proteomes" id="UP000636479">
    <property type="component" value="Unassembled WGS sequence"/>
</dbReference>
<comment type="caution">
    <text evidence="10">The sequence shown here is derived from an EMBL/GenBank/DDBJ whole genome shotgun (WGS) entry which is preliminary data.</text>
</comment>
<evidence type="ECO:0000256" key="7">
    <source>
        <dbReference type="ARBA" id="ARBA00023136"/>
    </source>
</evidence>